<sequence length="37" mass="4150">MIAIAYSLNTIKSQQLNTLSHRIYICRLKESALLGSV</sequence>
<organism evidence="1 2">
    <name type="scientific">Microcystis aeruginosa NIES-2549</name>
    <dbReference type="NCBI Taxonomy" id="1641812"/>
    <lineage>
        <taxon>Bacteria</taxon>
        <taxon>Bacillati</taxon>
        <taxon>Cyanobacteriota</taxon>
        <taxon>Cyanophyceae</taxon>
        <taxon>Oscillatoriophycideae</taxon>
        <taxon>Chroococcales</taxon>
        <taxon>Microcystaceae</taxon>
        <taxon>Microcystis</taxon>
    </lineage>
</organism>
<dbReference type="PATRIC" id="fig|1641812.3.peg.2922"/>
<evidence type="ECO:0000313" key="1">
    <source>
        <dbReference type="EMBL" id="AKE65163.1"/>
    </source>
</evidence>
<dbReference type="EMBL" id="CP011304">
    <property type="protein sequence ID" value="AKE65163.1"/>
    <property type="molecule type" value="Genomic_DNA"/>
</dbReference>
<dbReference type="Proteomes" id="UP000034103">
    <property type="component" value="Chromosome"/>
</dbReference>
<dbReference type="AlphaFoldDB" id="A0A0F6RMD7"/>
<proteinExistence type="predicted"/>
<evidence type="ECO:0000313" key="2">
    <source>
        <dbReference type="Proteomes" id="UP000034103"/>
    </source>
</evidence>
<dbReference type="HOGENOM" id="CLU_3345936_0_0_3"/>
<accession>A0A0F6RMD7</accession>
<reference evidence="1 2" key="1">
    <citation type="journal article" date="2015" name="Genome Announc.">
        <title>Complete Genome Sequence of Microcystis aeruginosa NIES-2549, a Bloom-Forming Cyanobacterium from Lake Kasumigaura, Japan.</title>
        <authorList>
            <person name="Yamaguchi H."/>
            <person name="Suzuki S."/>
            <person name="Tanabe Y."/>
            <person name="Osana Y."/>
            <person name="Shimura Y."/>
            <person name="Ishida K."/>
            <person name="Kawachi M."/>
        </authorList>
    </citation>
    <scope>NUCLEOTIDE SEQUENCE [LARGE SCALE GENOMIC DNA]</scope>
    <source>
        <strain evidence="1 2">NIES-2549</strain>
    </source>
</reference>
<protein>
    <submittedName>
        <fullName evidence="1">Uncharacterized protein</fullName>
    </submittedName>
</protein>
<name>A0A0F6RMD7_MICAE</name>
<gene>
    <name evidence="1" type="ORF">MYAER_2823</name>
</gene>